<name>A0ACC0B8L4_CATRO</name>
<sequence>MYNMPLLEAGNEQDVNTGESCVIITDKESGLMLVIEDVFSQIAEIKSSLEFSRLKEKYNTKSNHILKNITNNISHLALKKIWVEIKRVPEIIDDPINKCGHYLRKSHGLLCSCELITRFEHILPVQLEDISAFWRTTKNWGMRDLASLLDQISIGPILKVREILSYCERGIMSGFGSGSGSSSGSCGRGRPPRAPRGKCRGRGRSSE</sequence>
<dbReference type="Proteomes" id="UP001060085">
    <property type="component" value="Linkage Group LG04"/>
</dbReference>
<proteinExistence type="predicted"/>
<evidence type="ECO:0000313" key="1">
    <source>
        <dbReference type="EMBL" id="KAI5668996.1"/>
    </source>
</evidence>
<keyword evidence="2" id="KW-1185">Reference proteome</keyword>
<organism evidence="1 2">
    <name type="scientific">Catharanthus roseus</name>
    <name type="common">Madagascar periwinkle</name>
    <name type="synonym">Vinca rosea</name>
    <dbReference type="NCBI Taxonomy" id="4058"/>
    <lineage>
        <taxon>Eukaryota</taxon>
        <taxon>Viridiplantae</taxon>
        <taxon>Streptophyta</taxon>
        <taxon>Embryophyta</taxon>
        <taxon>Tracheophyta</taxon>
        <taxon>Spermatophyta</taxon>
        <taxon>Magnoliopsida</taxon>
        <taxon>eudicotyledons</taxon>
        <taxon>Gunneridae</taxon>
        <taxon>Pentapetalae</taxon>
        <taxon>asterids</taxon>
        <taxon>lamiids</taxon>
        <taxon>Gentianales</taxon>
        <taxon>Apocynaceae</taxon>
        <taxon>Rauvolfioideae</taxon>
        <taxon>Vinceae</taxon>
        <taxon>Catharanthinae</taxon>
        <taxon>Catharanthus</taxon>
    </lineage>
</organism>
<protein>
    <submittedName>
        <fullName evidence="1">Uncharacterized protein</fullName>
    </submittedName>
</protein>
<dbReference type="EMBL" id="CM044704">
    <property type="protein sequence ID" value="KAI5668996.1"/>
    <property type="molecule type" value="Genomic_DNA"/>
</dbReference>
<gene>
    <name evidence="1" type="ORF">M9H77_18849</name>
</gene>
<reference evidence="2" key="1">
    <citation type="journal article" date="2023" name="Nat. Plants">
        <title>Single-cell RNA sequencing provides a high-resolution roadmap for understanding the multicellular compartmentation of specialized metabolism.</title>
        <authorList>
            <person name="Sun S."/>
            <person name="Shen X."/>
            <person name="Li Y."/>
            <person name="Li Y."/>
            <person name="Wang S."/>
            <person name="Li R."/>
            <person name="Zhang H."/>
            <person name="Shen G."/>
            <person name="Guo B."/>
            <person name="Wei J."/>
            <person name="Xu J."/>
            <person name="St-Pierre B."/>
            <person name="Chen S."/>
            <person name="Sun C."/>
        </authorList>
    </citation>
    <scope>NUCLEOTIDE SEQUENCE [LARGE SCALE GENOMIC DNA]</scope>
</reference>
<accession>A0ACC0B8L4</accession>
<comment type="caution">
    <text evidence="1">The sequence shown here is derived from an EMBL/GenBank/DDBJ whole genome shotgun (WGS) entry which is preliminary data.</text>
</comment>
<evidence type="ECO:0000313" key="2">
    <source>
        <dbReference type="Proteomes" id="UP001060085"/>
    </source>
</evidence>